<feature type="compositionally biased region" description="Acidic residues" evidence="1">
    <location>
        <begin position="1"/>
        <end position="13"/>
    </location>
</feature>
<evidence type="ECO:0000256" key="1">
    <source>
        <dbReference type="SAM" id="MobiDB-lite"/>
    </source>
</evidence>
<evidence type="ECO:0000313" key="3">
    <source>
        <dbReference type="Proteomes" id="UP001595836"/>
    </source>
</evidence>
<dbReference type="EMBL" id="JBHSHP010000042">
    <property type="protein sequence ID" value="MFC4755428.1"/>
    <property type="molecule type" value="Genomic_DNA"/>
</dbReference>
<keyword evidence="3" id="KW-1185">Reference proteome</keyword>
<reference evidence="3" key="1">
    <citation type="journal article" date="2019" name="Int. J. Syst. Evol. Microbiol.">
        <title>The Global Catalogue of Microorganisms (GCM) 10K type strain sequencing project: providing services to taxonomists for standard genome sequencing and annotation.</title>
        <authorList>
            <consortium name="The Broad Institute Genomics Platform"/>
            <consortium name="The Broad Institute Genome Sequencing Center for Infectious Disease"/>
            <person name="Wu L."/>
            <person name="Ma J."/>
        </authorList>
    </citation>
    <scope>NUCLEOTIDE SEQUENCE [LARGE SCALE GENOMIC DNA]</scope>
    <source>
        <strain evidence="3">JCM 11882</strain>
    </source>
</reference>
<organism evidence="2 3">
    <name type="scientific">Dietzia aurantiaca</name>
    <dbReference type="NCBI Taxonomy" id="983873"/>
    <lineage>
        <taxon>Bacteria</taxon>
        <taxon>Bacillati</taxon>
        <taxon>Actinomycetota</taxon>
        <taxon>Actinomycetes</taxon>
        <taxon>Mycobacteriales</taxon>
        <taxon>Dietziaceae</taxon>
        <taxon>Dietzia</taxon>
    </lineage>
</organism>
<feature type="region of interest" description="Disordered" evidence="1">
    <location>
        <begin position="1"/>
        <end position="67"/>
    </location>
</feature>
<evidence type="ECO:0000313" key="2">
    <source>
        <dbReference type="EMBL" id="MFC4755428.1"/>
    </source>
</evidence>
<protein>
    <submittedName>
        <fullName evidence="2">Uncharacterized protein</fullName>
    </submittedName>
</protein>
<sequence length="67" mass="7144">MGVEDHDPEEYTPDPDPVTAREEYEPAPADAGSVGEADPADVAEQSVEVPVTEPGPEEDDDYDDEVG</sequence>
<gene>
    <name evidence="2" type="ORF">ACFO7U_11660</name>
</gene>
<dbReference type="RefSeq" id="WP_344988008.1">
    <property type="nucleotide sequence ID" value="NZ_BAABCD010000004.1"/>
</dbReference>
<dbReference type="Proteomes" id="UP001595836">
    <property type="component" value="Unassembled WGS sequence"/>
</dbReference>
<comment type="caution">
    <text evidence="2">The sequence shown here is derived from an EMBL/GenBank/DDBJ whole genome shotgun (WGS) entry which is preliminary data.</text>
</comment>
<proteinExistence type="predicted"/>
<name>A0ABV9PV85_9ACTN</name>
<feature type="compositionally biased region" description="Acidic residues" evidence="1">
    <location>
        <begin position="55"/>
        <end position="67"/>
    </location>
</feature>
<accession>A0ABV9PV85</accession>